<organism evidence="3 4">
    <name type="scientific">Stylonychia lemnae</name>
    <name type="common">Ciliate</name>
    <dbReference type="NCBI Taxonomy" id="5949"/>
    <lineage>
        <taxon>Eukaryota</taxon>
        <taxon>Sar</taxon>
        <taxon>Alveolata</taxon>
        <taxon>Ciliophora</taxon>
        <taxon>Intramacronucleata</taxon>
        <taxon>Spirotrichea</taxon>
        <taxon>Stichotrichia</taxon>
        <taxon>Sporadotrichida</taxon>
        <taxon>Oxytrichidae</taxon>
        <taxon>Stylonychinae</taxon>
        <taxon>Stylonychia</taxon>
    </lineage>
</organism>
<evidence type="ECO:0000313" key="3">
    <source>
        <dbReference type="EMBL" id="CDW84917.1"/>
    </source>
</evidence>
<dbReference type="EMBL" id="CCKQ01013279">
    <property type="protein sequence ID" value="CDW84917.1"/>
    <property type="molecule type" value="Genomic_DNA"/>
</dbReference>
<feature type="coiled-coil region" evidence="1">
    <location>
        <begin position="366"/>
        <end position="601"/>
    </location>
</feature>
<dbReference type="InParanoid" id="A0A078AUL3"/>
<feature type="compositionally biased region" description="Polar residues" evidence="2">
    <location>
        <begin position="1"/>
        <end position="13"/>
    </location>
</feature>
<name>A0A078AUL3_STYLE</name>
<protein>
    <submittedName>
        <fullName evidence="3">Uncharacterized protein</fullName>
    </submittedName>
</protein>
<keyword evidence="1" id="KW-0175">Coiled coil</keyword>
<feature type="region of interest" description="Disordered" evidence="2">
    <location>
        <begin position="1"/>
        <end position="20"/>
    </location>
</feature>
<feature type="compositionally biased region" description="Polar residues" evidence="2">
    <location>
        <begin position="83"/>
        <end position="93"/>
    </location>
</feature>
<evidence type="ECO:0000256" key="1">
    <source>
        <dbReference type="SAM" id="Coils"/>
    </source>
</evidence>
<sequence>MENQQPLKSFRSSSSKREDQFATDIKQLLVERHSLKRRIKGTESQNLLQELPINNMFKRPNQFRRDEKGSQPPPSHQKPITPIKSQRSNNNGPSIAYGAGPVSNFDKQSENKVLEDFQNLLINLSNCKSNNNKSQMTPFQDQNINPNQFFSEIIGEDPNFKRNYEIRLQKIQNRLRQRLGIYLDQIEINIIEVLHSIRPNNQSIHSQSQSMISDQSIFENGDDLRLAKVKEIKNSCKQVIQNLEEASGVLKETLNIDTNTINDDKIEQQNRDKIKKQFFKLRQDVLTSDSIKRQCDRKERQLLSQISQQESILVQKDHQISDLQQQLDDLSMALRTHQELLQQQDLQLQDQFQNTQQIQNEYSQRQMQTEEKLIELQRMSVKLEQDKRELEDTLQRERNSLQQQLEIIKDSKNRVEQNNATLSQKLDLLQKSQQDSQSNQIRELTRKLQEKFDEIQLLSSDKNRFEQQLDLQKKENKIISEDVLNLKSDLNESKQQVSEKTMKLQEQEHLIKQLESQLQLNDRRLQEYQTQSQLYQKEIENLKVTIEEKKREIIEQKSKIQRYEQDISNLKSNAIKSDEYIQSLRVEKESMQVQLDQKEFKASSQKDHLIQELQDHRILNIKLDAELKLKQEQYSFKAEEISKLNEILKLKETEQEQLNQHLNQSKQIVEDLKIKQSELTYQNSQQKSEIQQHQLKQQILEQDIKLLQNNILEMKTLELVIKQKEQCIDQLNQQIQNENQKYLKQYQDHQDLLEKQYQQIDNLGQKMQSLKLELDEKVKCNIEQEAQIKTITGQNLQLIQKVEKYQSKIRQIQQQKTEDIQAVKENVNKIIEIKETEIQTMLQRTKALDDEITLVQENIIKQKQDHKLQIENYKQLLENKQKDVESRQNELEQKINHIKQQEVEINGLSQLINEHQRHHKILETKIQSLKTKLLQSTQENQRVKQASEAQLNDNMNLQRQIELIIQEKEHEKQLMMSDLAMLKDKVNELNQIEPSIMNQLNEQKQRYELKLNEKQQFFKNEIDKLKNYYEAQCTEKIKQKYKELNQLFVDLQKEREAIRKYKVPLEQNSLAKYSLTVETDRSSPSLDMYLSDNEIKQHLSQAISIFQKFLQLRHFNQTQLYEDLKSKFLSESGNNTIQFDFEAIMNQTSQDLEKIQAQLSNYQSLQVKDIITKVLAHFITDSNSHRIQQEAKSLIKDIKQLFKVNSDKTLANLDGEVNYNRILDVLRKEIDENEYSYIIKSYLQISKDNDSLNDKIMILESKFQEFTKYMQQDKDNHERVFTEQLQVLRKERDEGKSKIRELEIAMSMKQPSTKSVYQSQIFENVNQLSPYNTNKPNISQMNNCLSQSSLAYQSNKSTDFLSSKESKDIEINQIHKYYKDREKEYLKMIDQNQKEVQRLRNLLVN</sequence>
<evidence type="ECO:0000256" key="2">
    <source>
        <dbReference type="SAM" id="MobiDB-lite"/>
    </source>
</evidence>
<accession>A0A078AUL3</accession>
<feature type="region of interest" description="Disordered" evidence="2">
    <location>
        <begin position="39"/>
        <end position="102"/>
    </location>
</feature>
<dbReference type="Proteomes" id="UP000039865">
    <property type="component" value="Unassembled WGS sequence"/>
</dbReference>
<feature type="coiled-coil region" evidence="1">
    <location>
        <begin position="313"/>
        <end position="340"/>
    </location>
</feature>
<proteinExistence type="predicted"/>
<feature type="coiled-coil region" evidence="1">
    <location>
        <begin position="863"/>
        <end position="1054"/>
    </location>
</feature>
<evidence type="ECO:0000313" key="4">
    <source>
        <dbReference type="Proteomes" id="UP000039865"/>
    </source>
</evidence>
<gene>
    <name evidence="3" type="primary">Contig2684.g2883</name>
    <name evidence="3" type="ORF">STYLEM_13986</name>
</gene>
<reference evidence="3 4" key="1">
    <citation type="submission" date="2014-06" db="EMBL/GenBank/DDBJ databases">
        <authorList>
            <person name="Swart Estienne"/>
        </authorList>
    </citation>
    <scope>NUCLEOTIDE SEQUENCE [LARGE SCALE GENOMIC DNA]</scope>
    <source>
        <strain evidence="3 4">130c</strain>
    </source>
</reference>
<keyword evidence="4" id="KW-1185">Reference proteome</keyword>
<feature type="coiled-coil region" evidence="1">
    <location>
        <begin position="641"/>
        <end position="815"/>
    </location>
</feature>